<protein>
    <submittedName>
        <fullName evidence="1">Class I SAM-dependent methyltransferase</fullName>
    </submittedName>
</protein>
<dbReference type="Proteomes" id="UP001484179">
    <property type="component" value="Chromosome 2"/>
</dbReference>
<keyword evidence="1" id="KW-0808">Transferase</keyword>
<dbReference type="InterPro" id="IPR029063">
    <property type="entry name" value="SAM-dependent_MTases_sf"/>
</dbReference>
<gene>
    <name evidence="1" type="ORF">WN985_29715</name>
</gene>
<organism evidence="1 2">
    <name type="scientific">Burkholderia pyrrocinia</name>
    <name type="common">Pseudomonas pyrrocinia</name>
    <dbReference type="NCBI Taxonomy" id="60550"/>
    <lineage>
        <taxon>Bacteria</taxon>
        <taxon>Pseudomonadati</taxon>
        <taxon>Pseudomonadota</taxon>
        <taxon>Betaproteobacteria</taxon>
        <taxon>Burkholderiales</taxon>
        <taxon>Burkholderiaceae</taxon>
        <taxon>Burkholderia</taxon>
        <taxon>Burkholderia cepacia complex</taxon>
    </lineage>
</organism>
<dbReference type="PANTHER" id="PTHR43619:SF2">
    <property type="entry name" value="S-ADENOSYL-L-METHIONINE-DEPENDENT METHYLTRANSFERASES SUPERFAMILY PROTEIN"/>
    <property type="match status" value="1"/>
</dbReference>
<dbReference type="RefSeq" id="WP_342310536.1">
    <property type="nucleotide sequence ID" value="NZ_CP150850.1"/>
</dbReference>
<reference evidence="1 2" key="1">
    <citation type="submission" date="2024-04" db="EMBL/GenBank/DDBJ databases">
        <title>Biological Control Activity of Plant Growth Promoting Rhizobacteria Burkholderia pyrrocinia BX1 against Tobacco black shank Introduction Tobacco black shank (TBS) caused by the oomycete Phytophthora. nicotianae (P. nicotianae) has become a destructive soil.</title>
        <authorList>
            <person name="Liu X."/>
            <person name="Shu C."/>
        </authorList>
    </citation>
    <scope>NUCLEOTIDE SEQUENCE [LARGE SCALE GENOMIC DNA]</scope>
    <source>
        <strain evidence="1 2">BX1</strain>
    </source>
</reference>
<dbReference type="Gene3D" id="3.40.50.150">
    <property type="entry name" value="Vaccinia Virus protein VP39"/>
    <property type="match status" value="1"/>
</dbReference>
<dbReference type="GO" id="GO:0008168">
    <property type="term" value="F:methyltransferase activity"/>
    <property type="evidence" value="ECO:0007669"/>
    <property type="project" value="UniProtKB-KW"/>
</dbReference>
<name>A0ABZ3BT74_BURPY</name>
<dbReference type="EMBL" id="CP150850">
    <property type="protein sequence ID" value="WZW56680.1"/>
    <property type="molecule type" value="Genomic_DNA"/>
</dbReference>
<evidence type="ECO:0000313" key="1">
    <source>
        <dbReference type="EMBL" id="WZW56680.1"/>
    </source>
</evidence>
<keyword evidence="2" id="KW-1185">Reference proteome</keyword>
<evidence type="ECO:0000313" key="2">
    <source>
        <dbReference type="Proteomes" id="UP001484179"/>
    </source>
</evidence>
<dbReference type="SUPFAM" id="SSF53335">
    <property type="entry name" value="S-adenosyl-L-methionine-dependent methyltransferases"/>
    <property type="match status" value="1"/>
</dbReference>
<accession>A0ABZ3BT74</accession>
<dbReference type="GO" id="GO:0032259">
    <property type="term" value="P:methylation"/>
    <property type="evidence" value="ECO:0007669"/>
    <property type="project" value="UniProtKB-KW"/>
</dbReference>
<keyword evidence="1" id="KW-0489">Methyltransferase</keyword>
<sequence>MTDACILTGVPQTMLWTLHNRATEALRPDGWLLDPDAIRLYRSIHYDYDRYFGRPDASHATRSAMFDDALRPWLAAHPGGTVVELGSGLETQFQRCNDGQVHWLCVDVPDAIAIRDRYLPSSTRCRHLALSALDPGWLDVIDPSRGVFITAQGLFMYFDEADVRNLVSRIVERLPGAELMFDVIPRWFSRKSLKGVWRTPHYRVPPMPWGVDRDQIVPLLRRWSPHIARVSEEPFRRYRTFPACLGPAIARVPWLGRHMPSVVCVVAASR</sequence>
<proteinExistence type="predicted"/>
<dbReference type="PANTHER" id="PTHR43619">
    <property type="entry name" value="S-ADENOSYL-L-METHIONINE-DEPENDENT METHYLTRANSFERASE YKTD-RELATED"/>
    <property type="match status" value="1"/>
</dbReference>